<dbReference type="PRINTS" id="PR00146">
    <property type="entry name" value="DHPICSNTHASE"/>
</dbReference>
<dbReference type="InterPro" id="IPR013785">
    <property type="entry name" value="Aldolase_TIM"/>
</dbReference>
<name>X0T195_9ZZZZ</name>
<feature type="non-terminal residue" evidence="2">
    <location>
        <position position="1"/>
    </location>
</feature>
<reference evidence="2" key="1">
    <citation type="journal article" date="2014" name="Front. Microbiol.">
        <title>High frequency of phylogenetically diverse reductive dehalogenase-homologous genes in deep subseafloor sedimentary metagenomes.</title>
        <authorList>
            <person name="Kawai M."/>
            <person name="Futagami T."/>
            <person name="Toyoda A."/>
            <person name="Takaki Y."/>
            <person name="Nishi S."/>
            <person name="Hori S."/>
            <person name="Arai W."/>
            <person name="Tsubouchi T."/>
            <person name="Morono Y."/>
            <person name="Uchiyama I."/>
            <person name="Ito T."/>
            <person name="Fujiyama A."/>
            <person name="Inagaki F."/>
            <person name="Takami H."/>
        </authorList>
    </citation>
    <scope>NUCLEOTIDE SEQUENCE</scope>
    <source>
        <strain evidence="2">Expedition CK06-06</strain>
    </source>
</reference>
<sequence length="125" mass="13285">IEGGIVNGKGIQVIGGSNGEGFSLSMDEYKQLIDVVVAEAAGRVPVCVGCIRPTTEPVIRIARYAEEAGADCLMLLAPFYYPNCAPDVVYAHFKAVADATNLGIMIYNNATVTGQDLSMDLLCRL</sequence>
<dbReference type="EMBL" id="BARS01013764">
    <property type="protein sequence ID" value="GAF86994.1"/>
    <property type="molecule type" value="Genomic_DNA"/>
</dbReference>
<feature type="non-terminal residue" evidence="2">
    <location>
        <position position="125"/>
    </location>
</feature>
<dbReference type="SUPFAM" id="SSF51569">
    <property type="entry name" value="Aldolase"/>
    <property type="match status" value="1"/>
</dbReference>
<dbReference type="Pfam" id="PF00701">
    <property type="entry name" value="DHDPS"/>
    <property type="match status" value="1"/>
</dbReference>
<evidence type="ECO:0008006" key="3">
    <source>
        <dbReference type="Google" id="ProtNLM"/>
    </source>
</evidence>
<dbReference type="CDD" id="cd00408">
    <property type="entry name" value="DHDPS-like"/>
    <property type="match status" value="1"/>
</dbReference>
<keyword evidence="1" id="KW-0456">Lyase</keyword>
<proteinExistence type="predicted"/>
<organism evidence="2">
    <name type="scientific">marine sediment metagenome</name>
    <dbReference type="NCBI Taxonomy" id="412755"/>
    <lineage>
        <taxon>unclassified sequences</taxon>
        <taxon>metagenomes</taxon>
        <taxon>ecological metagenomes</taxon>
    </lineage>
</organism>
<dbReference type="AlphaFoldDB" id="X0T195"/>
<dbReference type="InterPro" id="IPR002220">
    <property type="entry name" value="DapA-like"/>
</dbReference>
<gene>
    <name evidence="2" type="ORF">S01H1_23681</name>
</gene>
<evidence type="ECO:0000313" key="2">
    <source>
        <dbReference type="EMBL" id="GAF86994.1"/>
    </source>
</evidence>
<evidence type="ECO:0000256" key="1">
    <source>
        <dbReference type="ARBA" id="ARBA00023239"/>
    </source>
</evidence>
<comment type="caution">
    <text evidence="2">The sequence shown here is derived from an EMBL/GenBank/DDBJ whole genome shotgun (WGS) entry which is preliminary data.</text>
</comment>
<dbReference type="Gene3D" id="3.20.20.70">
    <property type="entry name" value="Aldolase class I"/>
    <property type="match status" value="1"/>
</dbReference>
<accession>X0T195</accession>
<protein>
    <recommendedName>
        <fullName evidence="3">Dihydrodipicolinate synthase family protein</fullName>
    </recommendedName>
</protein>
<dbReference type="PANTHER" id="PTHR12128">
    <property type="entry name" value="DIHYDRODIPICOLINATE SYNTHASE"/>
    <property type="match status" value="1"/>
</dbReference>
<dbReference type="GO" id="GO:0008840">
    <property type="term" value="F:4-hydroxy-tetrahydrodipicolinate synthase activity"/>
    <property type="evidence" value="ECO:0007669"/>
    <property type="project" value="TreeGrafter"/>
</dbReference>
<dbReference type="PANTHER" id="PTHR12128:SF66">
    <property type="entry name" value="4-HYDROXY-2-OXOGLUTARATE ALDOLASE, MITOCHONDRIAL"/>
    <property type="match status" value="1"/>
</dbReference>